<keyword evidence="3" id="KW-1185">Reference proteome</keyword>
<evidence type="ECO:0000313" key="2">
    <source>
        <dbReference type="EMBL" id="MBP2406260.1"/>
    </source>
</evidence>
<feature type="domain" description="BD-FAE-like" evidence="1">
    <location>
        <begin position="20"/>
        <end position="118"/>
    </location>
</feature>
<gene>
    <name evidence="2" type="ORF">JO379_005729</name>
</gene>
<dbReference type="RefSeq" id="WP_130881266.1">
    <property type="nucleotide sequence ID" value="NZ_JAGIOH010000001.1"/>
</dbReference>
<dbReference type="InterPro" id="IPR049492">
    <property type="entry name" value="BD-FAE-like_dom"/>
</dbReference>
<dbReference type="Gene3D" id="3.40.50.1820">
    <property type="entry name" value="alpha/beta hydrolase"/>
    <property type="match status" value="1"/>
</dbReference>
<protein>
    <submittedName>
        <fullName evidence="2">Esterase</fullName>
    </submittedName>
</protein>
<dbReference type="Pfam" id="PF20434">
    <property type="entry name" value="BD-FAE"/>
    <property type="match status" value="1"/>
</dbReference>
<dbReference type="SUPFAM" id="SSF53474">
    <property type="entry name" value="alpha/beta-Hydrolases"/>
    <property type="match status" value="1"/>
</dbReference>
<name>A0ABS4YC66_9ACTN</name>
<reference evidence="2 3" key="1">
    <citation type="submission" date="2021-03" db="EMBL/GenBank/DDBJ databases">
        <title>Sequencing the genomes of 1000 actinobacteria strains.</title>
        <authorList>
            <person name="Klenk H.-P."/>
        </authorList>
    </citation>
    <scope>NUCLEOTIDE SEQUENCE [LARGE SCALE GENOMIC DNA]</scope>
    <source>
        <strain evidence="2 3">DSM 41480</strain>
    </source>
</reference>
<dbReference type="EMBL" id="JAGIOH010000001">
    <property type="protein sequence ID" value="MBP2406260.1"/>
    <property type="molecule type" value="Genomic_DNA"/>
</dbReference>
<sequence length="245" mass="25646">MPVRSGVEQRLALAPHGKSIDVYRPESAPAPLPTVLLWHGIGPDERDILMPLAREVAAHGVLVFAPDWRSDAADGGRADLLGSLDFVRARAAEHGGDADRIVLAGWSAGASAALGVALHPEVADGWRPRAVVGIASRYDRPARSTGHVPLVDLAAGPAASPVPVRLVHGTADEQIDVTFSRDLVAALETHGWSARLDEVGADHAGAIMAAYDPELGRCRPSEDERVRRAGELTARAVAEAACSGG</sequence>
<dbReference type="InterPro" id="IPR029058">
    <property type="entry name" value="AB_hydrolase_fold"/>
</dbReference>
<evidence type="ECO:0000313" key="3">
    <source>
        <dbReference type="Proteomes" id="UP001519291"/>
    </source>
</evidence>
<proteinExistence type="predicted"/>
<dbReference type="Proteomes" id="UP001519291">
    <property type="component" value="Unassembled WGS sequence"/>
</dbReference>
<evidence type="ECO:0000259" key="1">
    <source>
        <dbReference type="Pfam" id="PF20434"/>
    </source>
</evidence>
<comment type="caution">
    <text evidence="2">The sequence shown here is derived from an EMBL/GenBank/DDBJ whole genome shotgun (WGS) entry which is preliminary data.</text>
</comment>
<organism evidence="2 3">
    <name type="scientific">Streptomyces syringium</name>
    <dbReference type="NCBI Taxonomy" id="76729"/>
    <lineage>
        <taxon>Bacteria</taxon>
        <taxon>Bacillati</taxon>
        <taxon>Actinomycetota</taxon>
        <taxon>Actinomycetes</taxon>
        <taxon>Kitasatosporales</taxon>
        <taxon>Streptomycetaceae</taxon>
        <taxon>Streptomyces</taxon>
    </lineage>
</organism>
<accession>A0ABS4YC66</accession>
<dbReference type="GeneID" id="91572576"/>